<dbReference type="PANTHER" id="PTHR30121:SF6">
    <property type="entry name" value="SLR6007 PROTEIN"/>
    <property type="match status" value="1"/>
</dbReference>
<evidence type="ECO:0000256" key="2">
    <source>
        <dbReference type="SAM" id="MobiDB-lite"/>
    </source>
</evidence>
<dbReference type="Gene3D" id="3.40.50.300">
    <property type="entry name" value="P-loop containing nucleotide triphosphate hydrolases"/>
    <property type="match status" value="2"/>
</dbReference>
<organism evidence="4">
    <name type="scientific">Chlorobaculum parvum</name>
    <dbReference type="NCBI Taxonomy" id="274539"/>
    <lineage>
        <taxon>Bacteria</taxon>
        <taxon>Pseudomonadati</taxon>
        <taxon>Chlorobiota</taxon>
        <taxon>Chlorobiia</taxon>
        <taxon>Chlorobiales</taxon>
        <taxon>Chlorobiaceae</taxon>
        <taxon>Chlorobaculum</taxon>
    </lineage>
</organism>
<evidence type="ECO:0000313" key="4">
    <source>
        <dbReference type="EMBL" id="HHE31104.1"/>
    </source>
</evidence>
<feature type="region of interest" description="Disordered" evidence="2">
    <location>
        <begin position="475"/>
        <end position="507"/>
    </location>
</feature>
<reference evidence="4" key="1">
    <citation type="journal article" date="2020" name="mSystems">
        <title>Genome- and Community-Level Interaction Insights into Carbon Utilization and Element Cycling Functions of Hydrothermarchaeota in Hydrothermal Sediment.</title>
        <authorList>
            <person name="Zhou Z."/>
            <person name="Liu Y."/>
            <person name="Xu W."/>
            <person name="Pan J."/>
            <person name="Luo Z.H."/>
            <person name="Li M."/>
        </authorList>
    </citation>
    <scope>NUCLEOTIDE SEQUENCE [LARGE SCALE GENOMIC DNA]</scope>
    <source>
        <strain evidence="4">HyVt-633</strain>
    </source>
</reference>
<protein>
    <submittedName>
        <fullName evidence="4">DUF87 domain-containing protein</fullName>
    </submittedName>
</protein>
<dbReference type="EMBL" id="DRSQ01000007">
    <property type="protein sequence ID" value="HHE31104.1"/>
    <property type="molecule type" value="Genomic_DNA"/>
</dbReference>
<dbReference type="Proteomes" id="UP000886058">
    <property type="component" value="Unassembled WGS sequence"/>
</dbReference>
<dbReference type="InterPro" id="IPR002789">
    <property type="entry name" value="HerA_central"/>
</dbReference>
<proteinExistence type="predicted"/>
<sequence length="848" mass="93872">MKVPEERLGSFYLGAEYDLKSGARLEQPVHYDARDLTTHAVCVGMTGSGKTGLCIDLLEEAALDKVPVILIDPKGDMTNLLLQFPDLLPENFLPWIDRDAGRRKEKSPEELAADTASMWKNGLADWGITPDRIRQLKDSAELTIYTPGSDAGIPVNILGSLAAPKLDFDAEAETIRERIAGTVSALLGLVGIDADPVKSRESILLAGIFGHFWRADTDLDLATLIGSIQNPPMRQVGVFDVNTFYPEKERFELAMSFNALLASPSFQSWLDGEPLDIGTMLYTAEAKPRLGIFSLAHLSENERMFFVTLLLENVLTWTRAQQGTSSLRALLYFDEVFGYLPPVSEPPSKRPFMTMLKQARAFGVGCVLVTQNPVDLDYKALTNTGTWFIGKLQAERDKARVLEGLKSAISEAGGSDAGFDFDTVISQLGKRVFLMHNVHEDRPLIFQTRWAMSFLAGPLTRPQIKTLMAGRKNGLAEQSATAQPATKSTAEAPSRAKAETELPSGYTAVPPGLDPSIRQLFVPVTVNPVAALARRSGAGTSQSLPASAELMYEPALIGCASVDFVDKKRNISRSRQLLLACTEFDVAGNPDWDNSQRLGILQDELSEQADSKAAGFSTLPETLTRARKLSSYNRSFSDWLYRNERMPISIHPATGLFRTEEESDRDFAIRLQQAAREQRDQEVDALEKKFEKQLERIADKIRKEERELAQDEAEHQNRKASELVGIGETVLGFFLGRKSTRGISSAINRRRMTANAKADIEESVETIEELKNEQEEIEAELKEQAAEITARWEHPESALTTEELSPRRSDVVIQIVTTGWLPFWQVTLDPTEGGGTLFLPAYETVDAS</sequence>
<dbReference type="InterPro" id="IPR027417">
    <property type="entry name" value="P-loop_NTPase"/>
</dbReference>
<evidence type="ECO:0000256" key="1">
    <source>
        <dbReference type="SAM" id="Coils"/>
    </source>
</evidence>
<feature type="coiled-coil region" evidence="1">
    <location>
        <begin position="669"/>
        <end position="721"/>
    </location>
</feature>
<dbReference type="Pfam" id="PF01935">
    <property type="entry name" value="DUF87"/>
    <property type="match status" value="1"/>
</dbReference>
<evidence type="ECO:0000259" key="3">
    <source>
        <dbReference type="Pfam" id="PF01935"/>
    </source>
</evidence>
<comment type="caution">
    <text evidence="4">The sequence shown here is derived from an EMBL/GenBank/DDBJ whole genome shotgun (WGS) entry which is preliminary data.</text>
</comment>
<keyword evidence="1" id="KW-0175">Coiled coil</keyword>
<feature type="compositionally biased region" description="Polar residues" evidence="2">
    <location>
        <begin position="476"/>
        <end position="491"/>
    </location>
</feature>
<dbReference type="AlphaFoldDB" id="A0A7C5HI28"/>
<feature type="coiled-coil region" evidence="1">
    <location>
        <begin position="753"/>
        <end position="791"/>
    </location>
</feature>
<gene>
    <name evidence="4" type="ORF">ENL07_00315</name>
</gene>
<dbReference type="SUPFAM" id="SSF52540">
    <property type="entry name" value="P-loop containing nucleoside triphosphate hydrolases"/>
    <property type="match status" value="1"/>
</dbReference>
<accession>A0A7C5HI28</accession>
<feature type="domain" description="Helicase HerA central" evidence="3">
    <location>
        <begin position="27"/>
        <end position="81"/>
    </location>
</feature>
<dbReference type="InterPro" id="IPR051162">
    <property type="entry name" value="T4SS_component"/>
</dbReference>
<dbReference type="PANTHER" id="PTHR30121">
    <property type="entry name" value="UNCHARACTERIZED PROTEIN YJGR-RELATED"/>
    <property type="match status" value="1"/>
</dbReference>
<name>A0A7C5HI28_9CHLB</name>